<comment type="caution">
    <text evidence="3">The sequence shown here is derived from an EMBL/GenBank/DDBJ whole genome shotgun (WGS) entry which is preliminary data.</text>
</comment>
<dbReference type="EMBL" id="JAUSVL010000001">
    <property type="protein sequence ID" value="MDQ0291793.1"/>
    <property type="molecule type" value="Genomic_DNA"/>
</dbReference>
<dbReference type="GO" id="GO:0016491">
    <property type="term" value="F:oxidoreductase activity"/>
    <property type="evidence" value="ECO:0007669"/>
    <property type="project" value="UniProtKB-KW"/>
</dbReference>
<accession>A0AAE4AR40</accession>
<name>A0AAE4AR40_9BACT</name>
<dbReference type="Pfam" id="PF01408">
    <property type="entry name" value="GFO_IDH_MocA"/>
    <property type="match status" value="1"/>
</dbReference>
<evidence type="ECO:0000313" key="4">
    <source>
        <dbReference type="Proteomes" id="UP001238163"/>
    </source>
</evidence>
<dbReference type="Proteomes" id="UP001238163">
    <property type="component" value="Unassembled WGS sequence"/>
</dbReference>
<evidence type="ECO:0000259" key="2">
    <source>
        <dbReference type="Pfam" id="PF01408"/>
    </source>
</evidence>
<keyword evidence="4" id="KW-1185">Reference proteome</keyword>
<feature type="domain" description="Gfo/Idh/MocA-like oxidoreductase N-terminal" evidence="2">
    <location>
        <begin position="6"/>
        <end position="122"/>
    </location>
</feature>
<dbReference type="InterPro" id="IPR036291">
    <property type="entry name" value="NAD(P)-bd_dom_sf"/>
</dbReference>
<dbReference type="InterPro" id="IPR050463">
    <property type="entry name" value="Gfo/Idh/MocA_oxidrdct_glycsds"/>
</dbReference>
<reference evidence="3" key="1">
    <citation type="submission" date="2023-07" db="EMBL/GenBank/DDBJ databases">
        <title>Genomic Encyclopedia of Type Strains, Phase IV (KMG-IV): sequencing the most valuable type-strain genomes for metagenomic binning, comparative biology and taxonomic classification.</title>
        <authorList>
            <person name="Goeker M."/>
        </authorList>
    </citation>
    <scope>NUCLEOTIDE SEQUENCE</scope>
    <source>
        <strain evidence="3">DSM 24202</strain>
    </source>
</reference>
<dbReference type="SUPFAM" id="SSF51735">
    <property type="entry name" value="NAD(P)-binding Rossmann-fold domains"/>
    <property type="match status" value="1"/>
</dbReference>
<dbReference type="InterPro" id="IPR000683">
    <property type="entry name" value="Gfo/Idh/MocA-like_OxRdtase_N"/>
</dbReference>
<gene>
    <name evidence="3" type="ORF">J3R75_003900</name>
</gene>
<proteinExistence type="predicted"/>
<dbReference type="GO" id="GO:0000166">
    <property type="term" value="F:nucleotide binding"/>
    <property type="evidence" value="ECO:0007669"/>
    <property type="project" value="InterPro"/>
</dbReference>
<dbReference type="RefSeq" id="WP_307265097.1">
    <property type="nucleotide sequence ID" value="NZ_JAUSVL010000001.1"/>
</dbReference>
<protein>
    <submittedName>
        <fullName evidence="3">Dehydrogenase</fullName>
    </submittedName>
</protein>
<organism evidence="3 4">
    <name type="scientific">Oligosphaera ethanolica</name>
    <dbReference type="NCBI Taxonomy" id="760260"/>
    <lineage>
        <taxon>Bacteria</taxon>
        <taxon>Pseudomonadati</taxon>
        <taxon>Lentisphaerota</taxon>
        <taxon>Oligosphaeria</taxon>
        <taxon>Oligosphaerales</taxon>
        <taxon>Oligosphaeraceae</taxon>
        <taxon>Oligosphaera</taxon>
    </lineage>
</organism>
<evidence type="ECO:0000313" key="3">
    <source>
        <dbReference type="EMBL" id="MDQ0291793.1"/>
    </source>
</evidence>
<evidence type="ECO:0000256" key="1">
    <source>
        <dbReference type="ARBA" id="ARBA00023002"/>
    </source>
</evidence>
<dbReference type="Gene3D" id="3.30.360.10">
    <property type="entry name" value="Dihydrodipicolinate Reductase, domain 2"/>
    <property type="match status" value="1"/>
</dbReference>
<dbReference type="PANTHER" id="PTHR43818:SF11">
    <property type="entry name" value="BCDNA.GH03377"/>
    <property type="match status" value="1"/>
</dbReference>
<dbReference type="PANTHER" id="PTHR43818">
    <property type="entry name" value="BCDNA.GH03377"/>
    <property type="match status" value="1"/>
</dbReference>
<keyword evidence="1" id="KW-0560">Oxidoreductase</keyword>
<dbReference type="Gene3D" id="3.40.50.720">
    <property type="entry name" value="NAD(P)-binding Rossmann-like Domain"/>
    <property type="match status" value="1"/>
</dbReference>
<sequence>MRKRINLCFIGCGAFCKAFVPLFQKHPDVESVAVCDLIPERAADYSQKFDVPIIASFEEAIASDKIDAVAIFTQRHTHGPLVIAALKAGKNVYSAVPCASTIEEIYEIEELVRKTRLTYSMGETGYYRAPTVFCRNKMLAGEFGDFVYGEAQYNHDQRHFHYESNGPDWRKVAGIPPMLYPTHSTAMILGAMKGVYVKKVAAFGWVEEKLPDIFGTNGVNLWNNPFSNTAMLAQLSNGGVARISENRRVAFAGPNTYISQFYGSDACYEFSVAHHYFTHWDSKNTNKLLMDEVTKDLLPAGVYEKINDPDFPQRISDGAGFWDSAPVQNTARIPIEYRHEKNGHNGTHHFMVDDFCQAAATGMLSPTNIWTAARYNLPGLVAHKSAINGGQLMDVPDLGEPPADWPVMQLD</sequence>
<dbReference type="AlphaFoldDB" id="A0AAE4AR40"/>